<gene>
    <name evidence="9" type="ORF">BXY41_105328</name>
</gene>
<feature type="transmembrane region" description="Helical" evidence="7">
    <location>
        <begin position="12"/>
        <end position="37"/>
    </location>
</feature>
<feature type="transmembrane region" description="Helical" evidence="7">
    <location>
        <begin position="171"/>
        <end position="188"/>
    </location>
</feature>
<dbReference type="OrthoDB" id="9812221at2"/>
<dbReference type="InterPro" id="IPR011701">
    <property type="entry name" value="MFS"/>
</dbReference>
<dbReference type="PANTHER" id="PTHR43266:SF2">
    <property type="entry name" value="MAJOR FACILITATOR SUPERFAMILY (MFS) PROFILE DOMAIN-CONTAINING PROTEIN"/>
    <property type="match status" value="1"/>
</dbReference>
<dbReference type="Gene3D" id="1.20.1250.20">
    <property type="entry name" value="MFS general substrate transporter like domains"/>
    <property type="match status" value="1"/>
</dbReference>
<dbReference type="CDD" id="cd06173">
    <property type="entry name" value="MFS_MefA_like"/>
    <property type="match status" value="1"/>
</dbReference>
<comment type="subcellular location">
    <subcellularLocation>
        <location evidence="1">Cell membrane</location>
        <topology evidence="1">Multi-pass membrane protein</topology>
    </subcellularLocation>
</comment>
<keyword evidence="4 7" id="KW-0812">Transmembrane</keyword>
<evidence type="ECO:0000256" key="2">
    <source>
        <dbReference type="ARBA" id="ARBA00022448"/>
    </source>
</evidence>
<feature type="transmembrane region" description="Helical" evidence="7">
    <location>
        <begin position="220"/>
        <end position="236"/>
    </location>
</feature>
<dbReference type="PANTHER" id="PTHR43266">
    <property type="entry name" value="MACROLIDE-EFFLUX PROTEIN"/>
    <property type="match status" value="1"/>
</dbReference>
<dbReference type="AlphaFoldDB" id="A0A2S6HTM2"/>
<evidence type="ECO:0000256" key="7">
    <source>
        <dbReference type="SAM" id="Phobius"/>
    </source>
</evidence>
<feature type="transmembrane region" description="Helical" evidence="7">
    <location>
        <begin position="256"/>
        <end position="276"/>
    </location>
</feature>
<feature type="transmembrane region" description="Helical" evidence="7">
    <location>
        <begin position="288"/>
        <end position="309"/>
    </location>
</feature>
<feature type="transmembrane region" description="Helical" evidence="7">
    <location>
        <begin position="383"/>
        <end position="401"/>
    </location>
</feature>
<evidence type="ECO:0000256" key="3">
    <source>
        <dbReference type="ARBA" id="ARBA00022475"/>
    </source>
</evidence>
<evidence type="ECO:0000256" key="4">
    <source>
        <dbReference type="ARBA" id="ARBA00022692"/>
    </source>
</evidence>
<feature type="domain" description="Major facilitator superfamily (MFS) profile" evidence="8">
    <location>
        <begin position="1"/>
        <end position="193"/>
    </location>
</feature>
<dbReference type="SUPFAM" id="SSF103473">
    <property type="entry name" value="MFS general substrate transporter"/>
    <property type="match status" value="1"/>
</dbReference>
<keyword evidence="5 7" id="KW-1133">Transmembrane helix</keyword>
<feature type="transmembrane region" description="Helical" evidence="7">
    <location>
        <begin position="148"/>
        <end position="165"/>
    </location>
</feature>
<evidence type="ECO:0000256" key="6">
    <source>
        <dbReference type="ARBA" id="ARBA00023136"/>
    </source>
</evidence>
<keyword evidence="10" id="KW-1185">Reference proteome</keyword>
<dbReference type="GO" id="GO:0022857">
    <property type="term" value="F:transmembrane transporter activity"/>
    <property type="evidence" value="ECO:0007669"/>
    <property type="project" value="InterPro"/>
</dbReference>
<dbReference type="EMBL" id="PTJA01000005">
    <property type="protein sequence ID" value="PPK81106.1"/>
    <property type="molecule type" value="Genomic_DNA"/>
</dbReference>
<dbReference type="PROSITE" id="PS50850">
    <property type="entry name" value="MFS"/>
    <property type="match status" value="1"/>
</dbReference>
<evidence type="ECO:0000259" key="8">
    <source>
        <dbReference type="PROSITE" id="PS50850"/>
    </source>
</evidence>
<evidence type="ECO:0000256" key="1">
    <source>
        <dbReference type="ARBA" id="ARBA00004651"/>
    </source>
</evidence>
<dbReference type="Pfam" id="PF07690">
    <property type="entry name" value="MFS_1"/>
    <property type="match status" value="1"/>
</dbReference>
<dbReference type="GO" id="GO:0005886">
    <property type="term" value="C:plasma membrane"/>
    <property type="evidence" value="ECO:0007669"/>
    <property type="project" value="UniProtKB-SubCell"/>
</dbReference>
<feature type="transmembrane region" description="Helical" evidence="7">
    <location>
        <begin position="76"/>
        <end position="97"/>
    </location>
</feature>
<feature type="transmembrane region" description="Helical" evidence="7">
    <location>
        <begin position="103"/>
        <end position="127"/>
    </location>
</feature>
<keyword evidence="6 7" id="KW-0472">Membrane</keyword>
<evidence type="ECO:0000313" key="9">
    <source>
        <dbReference type="EMBL" id="PPK81106.1"/>
    </source>
</evidence>
<evidence type="ECO:0000313" key="10">
    <source>
        <dbReference type="Proteomes" id="UP000237749"/>
    </source>
</evidence>
<keyword evidence="3" id="KW-1003">Cell membrane</keyword>
<reference evidence="9 10" key="1">
    <citation type="submission" date="2018-02" db="EMBL/GenBank/DDBJ databases">
        <title>Genomic Encyclopedia of Archaeal and Bacterial Type Strains, Phase II (KMG-II): from individual species to whole genera.</title>
        <authorList>
            <person name="Goeker M."/>
        </authorList>
    </citation>
    <scope>NUCLEOTIDE SEQUENCE [LARGE SCALE GENOMIC DNA]</scope>
    <source>
        <strain evidence="9 10">DSM 3808</strain>
    </source>
</reference>
<dbReference type="RefSeq" id="WP_104437080.1">
    <property type="nucleotide sequence ID" value="NZ_PTJA01000005.1"/>
</dbReference>
<accession>A0A2S6HTM2</accession>
<proteinExistence type="predicted"/>
<feature type="transmembrane region" description="Helical" evidence="7">
    <location>
        <begin position="353"/>
        <end position="371"/>
    </location>
</feature>
<comment type="caution">
    <text evidence="9">The sequence shown here is derived from an EMBL/GenBank/DDBJ whole genome shotgun (WGS) entry which is preliminary data.</text>
</comment>
<dbReference type="InterPro" id="IPR036259">
    <property type="entry name" value="MFS_trans_sf"/>
</dbReference>
<sequence length="410" mass="46798">MKEEKDYKKNIILLIAGRITSKFGVAFYLVVLPLYILKSSGDLAWSGLFFTLSTIPAIVATPFLGLVVDRLNRKNIIVVCDLLTSFFYFILLLTYGLKDIYPVILLFVTIVINIISSIFEISSKVLFTELVSADTLENYNGIKSFGDNGAALVGPVLGTIIFGLWGFKLVLVIMVCLYFLSAIQEYFIQYTFSRIRHLEKSHWFHDLKGGLHFVWHNKDILNLFILAMSLNFFIGGSDEIMNPGIIIQKYKISETLYGFTSTSLIIGTFIAGLFIFKNKKIKLQNYMYHLIFINSLLMICIGVFSFLFYPMKQLYFCTFLILQFFIGFLVTCVNVPLNSYLQIHTPLEYQGRFFALLSFSSNLLIPLGILYSGFLSSAAGPDVTYIVNNVIVLLIILFYFLKRTKYIQKQ</sequence>
<organism evidence="9 10">
    <name type="scientific">Lacrimispora xylanisolvens</name>
    <dbReference type="NCBI Taxonomy" id="384636"/>
    <lineage>
        <taxon>Bacteria</taxon>
        <taxon>Bacillati</taxon>
        <taxon>Bacillota</taxon>
        <taxon>Clostridia</taxon>
        <taxon>Lachnospirales</taxon>
        <taxon>Lachnospiraceae</taxon>
        <taxon>Lacrimispora</taxon>
    </lineage>
</organism>
<protein>
    <submittedName>
        <fullName evidence="9">MFS-type transporter involved in bile tolerance (Atg22 family)</fullName>
    </submittedName>
</protein>
<name>A0A2S6HTM2_9FIRM</name>
<feature type="transmembrane region" description="Helical" evidence="7">
    <location>
        <begin position="321"/>
        <end position="341"/>
    </location>
</feature>
<dbReference type="Proteomes" id="UP000237749">
    <property type="component" value="Unassembled WGS sequence"/>
</dbReference>
<dbReference type="InterPro" id="IPR020846">
    <property type="entry name" value="MFS_dom"/>
</dbReference>
<evidence type="ECO:0000256" key="5">
    <source>
        <dbReference type="ARBA" id="ARBA00022989"/>
    </source>
</evidence>
<keyword evidence="2" id="KW-0813">Transport</keyword>
<feature type="transmembrane region" description="Helical" evidence="7">
    <location>
        <begin position="43"/>
        <end position="64"/>
    </location>
</feature>